<evidence type="ECO:0000256" key="8">
    <source>
        <dbReference type="ARBA" id="ARBA00023224"/>
    </source>
</evidence>
<dbReference type="PANTHER" id="PTHR45695:SF9">
    <property type="entry name" value="LEUCOKININ RECEPTOR"/>
    <property type="match status" value="1"/>
</dbReference>
<keyword evidence="8" id="KW-0807">Transducer</keyword>
<dbReference type="Proteomes" id="UP000235965">
    <property type="component" value="Unassembled WGS sequence"/>
</dbReference>
<keyword evidence="10" id="KW-0732">Signal</keyword>
<dbReference type="PANTHER" id="PTHR45695">
    <property type="entry name" value="LEUCOKININ RECEPTOR-RELATED"/>
    <property type="match status" value="1"/>
</dbReference>
<dbReference type="OrthoDB" id="8193922at2759"/>
<feature type="transmembrane region" description="Helical" evidence="9">
    <location>
        <begin position="352"/>
        <end position="370"/>
    </location>
</feature>
<keyword evidence="4 9" id="KW-1133">Transmembrane helix</keyword>
<dbReference type="SUPFAM" id="SSF81321">
    <property type="entry name" value="Family A G protein-coupled receptor-like"/>
    <property type="match status" value="1"/>
</dbReference>
<sequence>MISLKVIFKAVIFHFTIVVTAIETNTVTLSAPATTAKSLTGATGDDYEDIMTTNFTQTLTYVDNVNKLNISSQDFVSAFDLSSYQNNCTQTYENVDEYQYISYSGQFPEQLAGLASELRDEFHALITTAMLFTCSNNETTGLDVINMSRAYVEKCKEFVEELNGRMLDQNTTEMQELSILDPELYGTSIGHAQSVMRVVERLIEMITDEEKTDALNRIIYQIHEEMHFCNETLAWDGIVRAFMEMKNFLMTRLERAENLSEYFEANVFLNGIVPNHTARFLDVLYWRDEVKAAEGTIHRYEGYRSKAQGNQIIIKSKRIITVIVFAVGITGNGLLLMIFIRHKETRTLPNSMLINLTVVDCVSLVVNLILEYARVTTCWSFGLLVCKLYYLLRYVLIGVSTYSVVMISVQRFMAVAQTSSTSKCYLGKKTKYVHIAIVWGLGFVLSVPHSVVANLNRGLCYELSFENYGPVSTSDLVMVCLIPVITVAVFSGLTAARIRRSVRNIPGEGTGLKHTTHHGMVSSSILVALVVLFVVSYTPDFLYKFLITEVHIQTTDWDFNTLNLVTYYLRFVNCCLNPLVLFVMSKRYRTYIKRDAFCGDRKAQPGSKSETITETVL</sequence>
<protein>
    <recommendedName>
        <fullName evidence="11">G-protein coupled receptors family 1 profile domain-containing protein</fullName>
    </recommendedName>
</protein>
<dbReference type="CDD" id="cd00637">
    <property type="entry name" value="7tm_classA_rhodopsin-like"/>
    <property type="match status" value="1"/>
</dbReference>
<feature type="signal peptide" evidence="10">
    <location>
        <begin position="1"/>
        <end position="21"/>
    </location>
</feature>
<evidence type="ECO:0000256" key="6">
    <source>
        <dbReference type="ARBA" id="ARBA00023136"/>
    </source>
</evidence>
<evidence type="ECO:0000256" key="3">
    <source>
        <dbReference type="ARBA" id="ARBA00022692"/>
    </source>
</evidence>
<keyword evidence="6 9" id="KW-0472">Membrane</keyword>
<keyword evidence="3 9" id="KW-0812">Transmembrane</keyword>
<dbReference type="Gene3D" id="1.20.1070.10">
    <property type="entry name" value="Rhodopsin 7-helix transmembrane proteins"/>
    <property type="match status" value="1"/>
</dbReference>
<evidence type="ECO:0000256" key="1">
    <source>
        <dbReference type="ARBA" id="ARBA00004141"/>
    </source>
</evidence>
<evidence type="ECO:0000313" key="12">
    <source>
        <dbReference type="EMBL" id="PNF34682.1"/>
    </source>
</evidence>
<comment type="similarity">
    <text evidence="2">Belongs to the G-protein coupled receptor 1 family.</text>
</comment>
<evidence type="ECO:0000256" key="10">
    <source>
        <dbReference type="SAM" id="SignalP"/>
    </source>
</evidence>
<feature type="transmembrane region" description="Helical" evidence="9">
    <location>
        <begin position="476"/>
        <end position="498"/>
    </location>
</feature>
<organism evidence="12 13">
    <name type="scientific">Cryptotermes secundus</name>
    <dbReference type="NCBI Taxonomy" id="105785"/>
    <lineage>
        <taxon>Eukaryota</taxon>
        <taxon>Metazoa</taxon>
        <taxon>Ecdysozoa</taxon>
        <taxon>Arthropoda</taxon>
        <taxon>Hexapoda</taxon>
        <taxon>Insecta</taxon>
        <taxon>Pterygota</taxon>
        <taxon>Neoptera</taxon>
        <taxon>Polyneoptera</taxon>
        <taxon>Dictyoptera</taxon>
        <taxon>Blattodea</taxon>
        <taxon>Blattoidea</taxon>
        <taxon>Termitoidae</taxon>
        <taxon>Kalotermitidae</taxon>
        <taxon>Cryptotermitinae</taxon>
        <taxon>Cryptotermes</taxon>
    </lineage>
</organism>
<dbReference type="AlphaFoldDB" id="A0A2J7R1H4"/>
<keyword evidence="13" id="KW-1185">Reference proteome</keyword>
<comment type="subcellular location">
    <subcellularLocation>
        <location evidence="1">Membrane</location>
        <topology evidence="1">Multi-pass membrane protein</topology>
    </subcellularLocation>
</comment>
<feature type="transmembrane region" description="Helical" evidence="9">
    <location>
        <begin position="567"/>
        <end position="584"/>
    </location>
</feature>
<evidence type="ECO:0000256" key="9">
    <source>
        <dbReference type="SAM" id="Phobius"/>
    </source>
</evidence>
<proteinExistence type="inferred from homology"/>
<dbReference type="EMBL" id="NEVH01008206">
    <property type="protein sequence ID" value="PNF34682.1"/>
    <property type="molecule type" value="Genomic_DNA"/>
</dbReference>
<evidence type="ECO:0000256" key="7">
    <source>
        <dbReference type="ARBA" id="ARBA00023170"/>
    </source>
</evidence>
<feature type="chain" id="PRO_5014559415" description="G-protein coupled receptors family 1 profile domain-containing protein" evidence="10">
    <location>
        <begin position="22"/>
        <end position="617"/>
    </location>
</feature>
<keyword evidence="5" id="KW-0297">G-protein coupled receptor</keyword>
<keyword evidence="7" id="KW-0675">Receptor</keyword>
<feature type="domain" description="G-protein coupled receptors family 1 profile" evidence="11">
    <location>
        <begin position="331"/>
        <end position="581"/>
    </location>
</feature>
<feature type="transmembrane region" description="Helical" evidence="9">
    <location>
        <begin position="319"/>
        <end position="340"/>
    </location>
</feature>
<dbReference type="InterPro" id="IPR000276">
    <property type="entry name" value="GPCR_Rhodpsn"/>
</dbReference>
<name>A0A2J7R1H4_9NEOP</name>
<dbReference type="PRINTS" id="PR00237">
    <property type="entry name" value="GPCRRHODOPSN"/>
</dbReference>
<comment type="caution">
    <text evidence="12">The sequence shown here is derived from an EMBL/GenBank/DDBJ whole genome shotgun (WGS) entry which is preliminary data.</text>
</comment>
<dbReference type="InParanoid" id="A0A2J7R1H4"/>
<evidence type="ECO:0000256" key="4">
    <source>
        <dbReference type="ARBA" id="ARBA00022989"/>
    </source>
</evidence>
<dbReference type="InterPro" id="IPR017452">
    <property type="entry name" value="GPCR_Rhodpsn_7TM"/>
</dbReference>
<dbReference type="GO" id="GO:0004930">
    <property type="term" value="F:G protein-coupled receptor activity"/>
    <property type="evidence" value="ECO:0007669"/>
    <property type="project" value="UniProtKB-KW"/>
</dbReference>
<dbReference type="GO" id="GO:0005886">
    <property type="term" value="C:plasma membrane"/>
    <property type="evidence" value="ECO:0007669"/>
    <property type="project" value="TreeGrafter"/>
</dbReference>
<feature type="transmembrane region" description="Helical" evidence="9">
    <location>
        <begin position="519"/>
        <end position="538"/>
    </location>
</feature>
<feature type="transmembrane region" description="Helical" evidence="9">
    <location>
        <begin position="432"/>
        <end position="456"/>
    </location>
</feature>
<evidence type="ECO:0000313" key="13">
    <source>
        <dbReference type="Proteomes" id="UP000235965"/>
    </source>
</evidence>
<reference evidence="12 13" key="1">
    <citation type="submission" date="2017-12" db="EMBL/GenBank/DDBJ databases">
        <title>Hemimetabolous genomes reveal molecular basis of termite eusociality.</title>
        <authorList>
            <person name="Harrison M.C."/>
            <person name="Jongepier E."/>
            <person name="Robertson H.M."/>
            <person name="Arning N."/>
            <person name="Bitard-Feildel T."/>
            <person name="Chao H."/>
            <person name="Childers C.P."/>
            <person name="Dinh H."/>
            <person name="Doddapaneni H."/>
            <person name="Dugan S."/>
            <person name="Gowin J."/>
            <person name="Greiner C."/>
            <person name="Han Y."/>
            <person name="Hu H."/>
            <person name="Hughes D.S.T."/>
            <person name="Huylmans A.-K."/>
            <person name="Kemena C."/>
            <person name="Kremer L.P.M."/>
            <person name="Lee S.L."/>
            <person name="Lopez-Ezquerra A."/>
            <person name="Mallet L."/>
            <person name="Monroy-Kuhn J.M."/>
            <person name="Moser A."/>
            <person name="Murali S.C."/>
            <person name="Muzny D.M."/>
            <person name="Otani S."/>
            <person name="Piulachs M.-D."/>
            <person name="Poelchau M."/>
            <person name="Qu J."/>
            <person name="Schaub F."/>
            <person name="Wada-Katsumata A."/>
            <person name="Worley K.C."/>
            <person name="Xie Q."/>
            <person name="Ylla G."/>
            <person name="Poulsen M."/>
            <person name="Gibbs R.A."/>
            <person name="Schal C."/>
            <person name="Richards S."/>
            <person name="Belles X."/>
            <person name="Korb J."/>
            <person name="Bornberg-Bauer E."/>
        </authorList>
    </citation>
    <scope>NUCLEOTIDE SEQUENCE [LARGE SCALE GENOMIC DNA]</scope>
    <source>
        <tissue evidence="12">Whole body</tissue>
    </source>
</reference>
<gene>
    <name evidence="12" type="ORF">B7P43_G05466</name>
</gene>
<dbReference type="PROSITE" id="PS50262">
    <property type="entry name" value="G_PROTEIN_RECEP_F1_2"/>
    <property type="match status" value="1"/>
</dbReference>
<accession>A0A2J7R1H4</accession>
<evidence type="ECO:0000259" key="11">
    <source>
        <dbReference type="PROSITE" id="PS50262"/>
    </source>
</evidence>
<dbReference type="STRING" id="105785.A0A2J7R1H4"/>
<dbReference type="EMBL" id="NEVH01008206">
    <property type="protein sequence ID" value="PNF34681.1"/>
    <property type="molecule type" value="Genomic_DNA"/>
</dbReference>
<dbReference type="Pfam" id="PF00001">
    <property type="entry name" value="7tm_1"/>
    <property type="match status" value="1"/>
</dbReference>
<evidence type="ECO:0000256" key="2">
    <source>
        <dbReference type="ARBA" id="ARBA00010663"/>
    </source>
</evidence>
<feature type="transmembrane region" description="Helical" evidence="9">
    <location>
        <begin position="390"/>
        <end position="412"/>
    </location>
</feature>
<evidence type="ECO:0000256" key="5">
    <source>
        <dbReference type="ARBA" id="ARBA00023040"/>
    </source>
</evidence>